<reference evidence="4 5" key="1">
    <citation type="submission" date="2019-04" db="EMBL/GenBank/DDBJ databases">
        <title>Streptomyces oryziradicis sp. nov., a novel actinomycete isolated from rhizosphere soil of rice (Oryza sativa L.).</title>
        <authorList>
            <person name="Li C."/>
        </authorList>
    </citation>
    <scope>NUCLEOTIDE SEQUENCE [LARGE SCALE GENOMIC DNA]</scope>
    <source>
        <strain evidence="4 5">NEAU-C40</strain>
    </source>
</reference>
<feature type="transmembrane region" description="Helical" evidence="2">
    <location>
        <begin position="12"/>
        <end position="35"/>
    </location>
</feature>
<dbReference type="InterPro" id="IPR018535">
    <property type="entry name" value="DUF1996"/>
</dbReference>
<keyword evidence="2" id="KW-0812">Transmembrane</keyword>
<feature type="domain" description="DUF1996" evidence="3">
    <location>
        <begin position="213"/>
        <end position="429"/>
    </location>
</feature>
<keyword evidence="1" id="KW-0175">Coiled coil</keyword>
<sequence length="450" mass="46505">MYTEHRRGRTRRNALIAVAAIAVGGGGIIVVNVAANAANSTPSAAQTITCPAVEGSLPAIPSQAQAEVTSNLQLLQTQIAEANKRLASSAGQGGPNFVNNAILGPLKDKRVATLNRIATAIGRNAARPQGLDALAPCALTNAAQASASASATSGAGAANGARANGPVAADFVDIKSVTPNVVKPPNQGGASKGSFIARCGRNQNKHFNPDNFIVAPGVSNGAQHTHDYVGNLTTNGFSTNQTLAAGGTTCANNDKSAYFWPVLRNLSANDKPGADNNTGTILTASSVTIKFKGSTVSKVTAMPSTLKIITGDAKALTNGTGNAKASWSCTGFENKVQLTDKYPLCPSGSKVVRTLDFPSCWDGVNTDSANHRTHVVFPDGAGQCQVGFKAIPKLEYRLTYKVASGANFAVDSFPDQNHKPVTDHADFANFMPAKLMNKVVSCINTGRNCG</sequence>
<gene>
    <name evidence="4" type="ORF">FCI23_30365</name>
</gene>
<evidence type="ECO:0000256" key="2">
    <source>
        <dbReference type="SAM" id="Phobius"/>
    </source>
</evidence>
<dbReference type="PANTHER" id="PTHR43662">
    <property type="match status" value="1"/>
</dbReference>
<keyword evidence="2" id="KW-0472">Membrane</keyword>
<organism evidence="4 5">
    <name type="scientific">Actinacidiphila oryziradicis</name>
    <dbReference type="NCBI Taxonomy" id="2571141"/>
    <lineage>
        <taxon>Bacteria</taxon>
        <taxon>Bacillati</taxon>
        <taxon>Actinomycetota</taxon>
        <taxon>Actinomycetes</taxon>
        <taxon>Kitasatosporales</taxon>
        <taxon>Streptomycetaceae</taxon>
        <taxon>Actinacidiphila</taxon>
    </lineage>
</organism>
<name>A0A4U0SDG1_9ACTN</name>
<protein>
    <submittedName>
        <fullName evidence="4">DUF1996 domain-containing protein</fullName>
    </submittedName>
</protein>
<accession>A0A4U0SDG1</accession>
<dbReference type="Proteomes" id="UP000305778">
    <property type="component" value="Unassembled WGS sequence"/>
</dbReference>
<keyword evidence="5" id="KW-1185">Reference proteome</keyword>
<evidence type="ECO:0000313" key="4">
    <source>
        <dbReference type="EMBL" id="TKA06688.1"/>
    </source>
</evidence>
<evidence type="ECO:0000256" key="1">
    <source>
        <dbReference type="SAM" id="Coils"/>
    </source>
</evidence>
<keyword evidence="2" id="KW-1133">Transmembrane helix</keyword>
<dbReference type="RefSeq" id="WP_136727150.1">
    <property type="nucleotide sequence ID" value="NZ_SUMC01000035.1"/>
</dbReference>
<comment type="caution">
    <text evidence="4">The sequence shown here is derived from an EMBL/GenBank/DDBJ whole genome shotgun (WGS) entry which is preliminary data.</text>
</comment>
<dbReference type="AlphaFoldDB" id="A0A4U0SDG1"/>
<dbReference type="Pfam" id="PF09362">
    <property type="entry name" value="DUF1996"/>
    <property type="match status" value="1"/>
</dbReference>
<dbReference type="OrthoDB" id="581239at2"/>
<evidence type="ECO:0000313" key="5">
    <source>
        <dbReference type="Proteomes" id="UP000305778"/>
    </source>
</evidence>
<evidence type="ECO:0000259" key="3">
    <source>
        <dbReference type="Pfam" id="PF09362"/>
    </source>
</evidence>
<dbReference type="PANTHER" id="PTHR43662:SF3">
    <property type="entry name" value="DOMAIN PROTEIN, PUTATIVE (AFU_ORTHOLOGUE AFUA_6G11970)-RELATED"/>
    <property type="match status" value="1"/>
</dbReference>
<feature type="coiled-coil region" evidence="1">
    <location>
        <begin position="65"/>
        <end position="92"/>
    </location>
</feature>
<dbReference type="EMBL" id="SUMC01000035">
    <property type="protein sequence ID" value="TKA06688.1"/>
    <property type="molecule type" value="Genomic_DNA"/>
</dbReference>
<proteinExistence type="predicted"/>